<dbReference type="GO" id="GO:0004605">
    <property type="term" value="F:phosphatidate cytidylyltransferase activity"/>
    <property type="evidence" value="ECO:0007669"/>
    <property type="project" value="UniProtKB-EC"/>
</dbReference>
<evidence type="ECO:0000256" key="6">
    <source>
        <dbReference type="ARBA" id="ARBA00012487"/>
    </source>
</evidence>
<keyword evidence="10 18" id="KW-0808">Transferase</keyword>
<feature type="transmembrane region" description="Helical" evidence="19">
    <location>
        <begin position="219"/>
        <end position="241"/>
    </location>
</feature>
<keyword evidence="9" id="KW-0444">Lipid biosynthesis</keyword>
<keyword evidence="13 19" id="KW-1133">Transmembrane helix</keyword>
<feature type="transmembrane region" description="Helical" evidence="19">
    <location>
        <begin position="194"/>
        <end position="213"/>
    </location>
</feature>
<dbReference type="EMBL" id="BKCM01000008">
    <property type="protein sequence ID" value="GER01166.1"/>
    <property type="molecule type" value="Genomic_DNA"/>
</dbReference>
<protein>
    <recommendedName>
        <fullName evidence="7 18">Phosphatidate cytidylyltransferase</fullName>
        <ecNumber evidence="6 18">2.7.7.41</ecNumber>
    </recommendedName>
</protein>
<keyword evidence="21" id="KW-1185">Reference proteome</keyword>
<accession>A0A5A7N287</accession>
<reference evidence="20 21" key="1">
    <citation type="submission" date="2019-09" db="EMBL/GenBank/DDBJ databases">
        <title>NBRP : Genome information of microbial organism related human and environment.</title>
        <authorList>
            <person name="Hattori M."/>
            <person name="Oshima K."/>
            <person name="Inaba H."/>
            <person name="Suda W."/>
            <person name="Sakamoto M."/>
            <person name="Iino T."/>
            <person name="Kitahara M."/>
            <person name="Oshida Y."/>
            <person name="Iida T."/>
            <person name="Kudo T."/>
            <person name="Itoh T."/>
            <person name="Ohkuma M."/>
        </authorList>
    </citation>
    <scope>NUCLEOTIDE SEQUENCE [LARGE SCALE GENOMIC DNA]</scope>
    <source>
        <strain evidence="20 21">Mie-1</strain>
    </source>
</reference>
<keyword evidence="16" id="KW-0594">Phospholipid biosynthesis</keyword>
<dbReference type="PROSITE" id="PS01315">
    <property type="entry name" value="CDS"/>
    <property type="match status" value="1"/>
</dbReference>
<evidence type="ECO:0000256" key="10">
    <source>
        <dbReference type="ARBA" id="ARBA00022679"/>
    </source>
</evidence>
<comment type="caution">
    <text evidence="20">The sequence shown here is derived from an EMBL/GenBank/DDBJ whole genome shotgun (WGS) entry which is preliminary data.</text>
</comment>
<evidence type="ECO:0000256" key="18">
    <source>
        <dbReference type="RuleBase" id="RU003938"/>
    </source>
</evidence>
<keyword evidence="8" id="KW-1003">Cell membrane</keyword>
<evidence type="ECO:0000256" key="14">
    <source>
        <dbReference type="ARBA" id="ARBA00023098"/>
    </source>
</evidence>
<feature type="transmembrane region" description="Helical" evidence="19">
    <location>
        <begin position="50"/>
        <end position="69"/>
    </location>
</feature>
<keyword evidence="15 19" id="KW-0472">Membrane</keyword>
<evidence type="ECO:0000256" key="7">
    <source>
        <dbReference type="ARBA" id="ARBA00019373"/>
    </source>
</evidence>
<dbReference type="EC" id="2.7.7.41" evidence="6 18"/>
<evidence type="ECO:0000256" key="2">
    <source>
        <dbReference type="ARBA" id="ARBA00004651"/>
    </source>
</evidence>
<dbReference type="InterPro" id="IPR000374">
    <property type="entry name" value="PC_trans"/>
</dbReference>
<evidence type="ECO:0000256" key="17">
    <source>
        <dbReference type="ARBA" id="ARBA00023264"/>
    </source>
</evidence>
<evidence type="ECO:0000256" key="16">
    <source>
        <dbReference type="ARBA" id="ARBA00023209"/>
    </source>
</evidence>
<comment type="subcellular location">
    <subcellularLocation>
        <location evidence="2">Cell membrane</location>
        <topology evidence="2">Multi-pass membrane protein</topology>
    </subcellularLocation>
</comment>
<dbReference type="Pfam" id="PF01148">
    <property type="entry name" value="CTP_transf_1"/>
    <property type="match status" value="1"/>
</dbReference>
<proteinExistence type="inferred from homology"/>
<evidence type="ECO:0000256" key="15">
    <source>
        <dbReference type="ARBA" id="ARBA00023136"/>
    </source>
</evidence>
<evidence type="ECO:0000256" key="5">
    <source>
        <dbReference type="ARBA" id="ARBA00010185"/>
    </source>
</evidence>
<comment type="pathway">
    <text evidence="4">Lipid metabolism.</text>
</comment>
<evidence type="ECO:0000256" key="19">
    <source>
        <dbReference type="SAM" id="Phobius"/>
    </source>
</evidence>
<evidence type="ECO:0000256" key="8">
    <source>
        <dbReference type="ARBA" id="ARBA00022475"/>
    </source>
</evidence>
<keyword evidence="11 18" id="KW-0812">Transmembrane</keyword>
<dbReference type="AlphaFoldDB" id="A0A5A7N287"/>
<feature type="transmembrane region" description="Helical" evidence="19">
    <location>
        <begin position="152"/>
        <end position="173"/>
    </location>
</feature>
<dbReference type="PANTHER" id="PTHR46382">
    <property type="entry name" value="PHOSPHATIDATE CYTIDYLYLTRANSFERASE"/>
    <property type="match status" value="1"/>
</dbReference>
<feature type="transmembrane region" description="Helical" evidence="19">
    <location>
        <begin position="76"/>
        <end position="95"/>
    </location>
</feature>
<organism evidence="20 21">
    <name type="scientific">Iodidimonas gelatinilytica</name>
    <dbReference type="NCBI Taxonomy" id="1236966"/>
    <lineage>
        <taxon>Bacteria</taxon>
        <taxon>Pseudomonadati</taxon>
        <taxon>Pseudomonadota</taxon>
        <taxon>Alphaproteobacteria</taxon>
        <taxon>Iodidimonadales</taxon>
        <taxon>Iodidimonadaceae</taxon>
        <taxon>Iodidimonas</taxon>
    </lineage>
</organism>
<evidence type="ECO:0000256" key="12">
    <source>
        <dbReference type="ARBA" id="ARBA00022695"/>
    </source>
</evidence>
<evidence type="ECO:0000256" key="1">
    <source>
        <dbReference type="ARBA" id="ARBA00001698"/>
    </source>
</evidence>
<evidence type="ECO:0000256" key="11">
    <source>
        <dbReference type="ARBA" id="ARBA00022692"/>
    </source>
</evidence>
<evidence type="ECO:0000313" key="21">
    <source>
        <dbReference type="Proteomes" id="UP000325187"/>
    </source>
</evidence>
<keyword evidence="12 18" id="KW-0548">Nucleotidyltransferase</keyword>
<dbReference type="GO" id="GO:0016024">
    <property type="term" value="P:CDP-diacylglycerol biosynthetic process"/>
    <property type="evidence" value="ECO:0007669"/>
    <property type="project" value="UniProtKB-UniPathway"/>
</dbReference>
<sequence length="283" mass="30070">MVDGSSDEQSLEGRAIPVQSAPSHLMTRVASALILIPLALTAVWLGGDWFAGLLSLVGILMILEWGQIIGLPKRDLGLFLALNLMLVTGFILLPVDMLLPHWAGVTVGLSLYFLLFGAFFKSARPVIWLGLAILYCWTPLYALYWLRGAENGLWLVAWVLLVVWGTDIGGYFVGRSVGGAKLVPQISPNKTWSGLIGGMALAALAGLIGAIWFDLGSIMLLASLGALLAIVGQAGDIVESALKRRFGVKDSGRIIPGHGGVLDRVDGLVFVAPVVALAVALYN</sequence>
<feature type="transmembrane region" description="Helical" evidence="19">
    <location>
        <begin position="127"/>
        <end position="146"/>
    </location>
</feature>
<feature type="transmembrane region" description="Helical" evidence="19">
    <location>
        <begin position="101"/>
        <end position="120"/>
    </location>
</feature>
<dbReference type="UniPathway" id="UPA00557">
    <property type="reaction ID" value="UER00614"/>
</dbReference>
<evidence type="ECO:0000313" key="20">
    <source>
        <dbReference type="EMBL" id="GER01166.1"/>
    </source>
</evidence>
<dbReference type="GO" id="GO:0005886">
    <property type="term" value="C:plasma membrane"/>
    <property type="evidence" value="ECO:0007669"/>
    <property type="project" value="UniProtKB-SubCell"/>
</dbReference>
<keyword evidence="17" id="KW-1208">Phospholipid metabolism</keyword>
<comment type="similarity">
    <text evidence="5 18">Belongs to the CDS family.</text>
</comment>
<keyword evidence="14" id="KW-0443">Lipid metabolism</keyword>
<comment type="pathway">
    <text evidence="3 18">Phospholipid metabolism; CDP-diacylglycerol biosynthesis; CDP-diacylglycerol from sn-glycerol 3-phosphate: step 3/3.</text>
</comment>
<evidence type="ECO:0000256" key="4">
    <source>
        <dbReference type="ARBA" id="ARBA00005189"/>
    </source>
</evidence>
<dbReference type="Proteomes" id="UP000325187">
    <property type="component" value="Unassembled WGS sequence"/>
</dbReference>
<gene>
    <name evidence="20" type="ORF">JCM17845_17890</name>
</gene>
<comment type="catalytic activity">
    <reaction evidence="1 18">
        <text>a 1,2-diacyl-sn-glycero-3-phosphate + CTP + H(+) = a CDP-1,2-diacyl-sn-glycerol + diphosphate</text>
        <dbReference type="Rhea" id="RHEA:16229"/>
        <dbReference type="ChEBI" id="CHEBI:15378"/>
        <dbReference type="ChEBI" id="CHEBI:33019"/>
        <dbReference type="ChEBI" id="CHEBI:37563"/>
        <dbReference type="ChEBI" id="CHEBI:58332"/>
        <dbReference type="ChEBI" id="CHEBI:58608"/>
        <dbReference type="EC" id="2.7.7.41"/>
    </reaction>
</comment>
<dbReference type="PANTHER" id="PTHR46382:SF1">
    <property type="entry name" value="PHOSPHATIDATE CYTIDYLYLTRANSFERASE"/>
    <property type="match status" value="1"/>
</dbReference>
<evidence type="ECO:0000256" key="3">
    <source>
        <dbReference type="ARBA" id="ARBA00005119"/>
    </source>
</evidence>
<name>A0A5A7N287_9PROT</name>
<evidence type="ECO:0000256" key="13">
    <source>
        <dbReference type="ARBA" id="ARBA00022989"/>
    </source>
</evidence>
<evidence type="ECO:0000256" key="9">
    <source>
        <dbReference type="ARBA" id="ARBA00022516"/>
    </source>
</evidence>